<accession>A0A7D7RXA6</accession>
<dbReference type="RefSeq" id="WP_182092770.1">
    <property type="nucleotide sequence ID" value="NZ_CP059540.1"/>
</dbReference>
<dbReference type="Proteomes" id="UP000514716">
    <property type="component" value="Chromosome"/>
</dbReference>
<evidence type="ECO:0000256" key="7">
    <source>
        <dbReference type="SAM" id="Phobius"/>
    </source>
</evidence>
<evidence type="ECO:0000259" key="8">
    <source>
        <dbReference type="Pfam" id="PF02163"/>
    </source>
</evidence>
<keyword evidence="5 7" id="KW-1133">Transmembrane helix</keyword>
<evidence type="ECO:0000256" key="2">
    <source>
        <dbReference type="ARBA" id="ARBA00004141"/>
    </source>
</evidence>
<feature type="domain" description="Peptidase M50" evidence="8">
    <location>
        <begin position="9"/>
        <end position="133"/>
    </location>
</feature>
<dbReference type="InterPro" id="IPR008915">
    <property type="entry name" value="Peptidase_M50"/>
</dbReference>
<dbReference type="EMBL" id="CP059540">
    <property type="protein sequence ID" value="QMT18122.1"/>
    <property type="molecule type" value="Genomic_DNA"/>
</dbReference>
<keyword evidence="6 7" id="KW-0472">Membrane</keyword>
<proteinExistence type="inferred from homology"/>
<keyword evidence="4 7" id="KW-0812">Transmembrane</keyword>
<dbReference type="Pfam" id="PF02163">
    <property type="entry name" value="Peptidase_M50"/>
    <property type="match status" value="1"/>
</dbReference>
<feature type="transmembrane region" description="Helical" evidence="7">
    <location>
        <begin position="114"/>
        <end position="137"/>
    </location>
</feature>
<feature type="transmembrane region" description="Helical" evidence="7">
    <location>
        <begin position="86"/>
        <end position="108"/>
    </location>
</feature>
<evidence type="ECO:0000256" key="4">
    <source>
        <dbReference type="ARBA" id="ARBA00022692"/>
    </source>
</evidence>
<keyword evidence="10" id="KW-1185">Reference proteome</keyword>
<gene>
    <name evidence="9" type="ORF">H1Q58_03625</name>
</gene>
<dbReference type="KEGG" id="pdec:H1Q58_03625"/>
<protein>
    <recommendedName>
        <fullName evidence="8">Peptidase M50 domain-containing protein</fullName>
    </recommendedName>
</protein>
<evidence type="ECO:0000313" key="10">
    <source>
        <dbReference type="Proteomes" id="UP000514716"/>
    </source>
</evidence>
<evidence type="ECO:0000256" key="1">
    <source>
        <dbReference type="ARBA" id="ARBA00001947"/>
    </source>
</evidence>
<dbReference type="AlphaFoldDB" id="A0A7D7RXA6"/>
<reference evidence="9 10" key="1">
    <citation type="submission" date="2020-07" db="EMBL/GenBank/DDBJ databases">
        <title>Screening of a cold-adapted Planococcus bacterium producing protease in traditional shrimp paste and protease identification by genome sequencing.</title>
        <authorList>
            <person name="Gao R."/>
            <person name="Leng W."/>
            <person name="Chu Q."/>
            <person name="Wu X."/>
            <person name="Liu H."/>
            <person name="Li X."/>
        </authorList>
    </citation>
    <scope>NUCLEOTIDE SEQUENCE [LARGE SCALE GENOMIC DNA]</scope>
    <source>
        <strain evidence="9 10">XJ11</strain>
    </source>
</reference>
<comment type="similarity">
    <text evidence="3">Belongs to the peptidase M50B family.</text>
</comment>
<sequence>MIIELFVIFFILLPTSILLHELGHALPIILSTTSGEANIFLGTPHKKNKLAFSIRKIHFYLGWGFSGFCLVSNYKHIPPLSPAQRLFIDTGGPVFSLVAGIIAYGVSISSTGSFYYAYPFAAVNFCLFLMSAIPVTYPGFAGALAGYPSDGLRIYQNLRESFKTT</sequence>
<dbReference type="GO" id="GO:0006508">
    <property type="term" value="P:proteolysis"/>
    <property type="evidence" value="ECO:0007669"/>
    <property type="project" value="InterPro"/>
</dbReference>
<evidence type="ECO:0000256" key="5">
    <source>
        <dbReference type="ARBA" id="ARBA00022989"/>
    </source>
</evidence>
<feature type="transmembrane region" description="Helical" evidence="7">
    <location>
        <begin position="57"/>
        <end position="74"/>
    </location>
</feature>
<name>A0A7D7RXA6_PLAMR</name>
<organism evidence="9 10">
    <name type="scientific">Planococcus maritimus</name>
    <dbReference type="NCBI Taxonomy" id="192421"/>
    <lineage>
        <taxon>Bacteria</taxon>
        <taxon>Bacillati</taxon>
        <taxon>Bacillota</taxon>
        <taxon>Bacilli</taxon>
        <taxon>Bacillales</taxon>
        <taxon>Caryophanaceae</taxon>
        <taxon>Planococcus</taxon>
    </lineage>
</organism>
<evidence type="ECO:0000313" key="9">
    <source>
        <dbReference type="EMBL" id="QMT18122.1"/>
    </source>
</evidence>
<dbReference type="GO" id="GO:0016020">
    <property type="term" value="C:membrane"/>
    <property type="evidence" value="ECO:0007669"/>
    <property type="project" value="UniProtKB-SubCell"/>
</dbReference>
<evidence type="ECO:0000256" key="3">
    <source>
        <dbReference type="ARBA" id="ARBA00007931"/>
    </source>
</evidence>
<evidence type="ECO:0000256" key="6">
    <source>
        <dbReference type="ARBA" id="ARBA00023136"/>
    </source>
</evidence>
<comment type="cofactor">
    <cofactor evidence="1">
        <name>Zn(2+)</name>
        <dbReference type="ChEBI" id="CHEBI:29105"/>
    </cofactor>
</comment>
<comment type="subcellular location">
    <subcellularLocation>
        <location evidence="2">Membrane</location>
        <topology evidence="2">Multi-pass membrane protein</topology>
    </subcellularLocation>
</comment>